<name>A0A8B2NUD4_9HYPH</name>
<dbReference type="SUPFAM" id="SSF54862">
    <property type="entry name" value="4Fe-4S ferredoxins"/>
    <property type="match status" value="1"/>
</dbReference>
<feature type="transmembrane region" description="Helical" evidence="1">
    <location>
        <begin position="107"/>
        <end position="127"/>
    </location>
</feature>
<dbReference type="EMBL" id="QHHQ01000002">
    <property type="protein sequence ID" value="RAI01888.1"/>
    <property type="molecule type" value="Genomic_DNA"/>
</dbReference>
<organism evidence="2 3">
    <name type="scientific">Acuticoccus sediminis</name>
    <dbReference type="NCBI Taxonomy" id="2184697"/>
    <lineage>
        <taxon>Bacteria</taxon>
        <taxon>Pseudomonadati</taxon>
        <taxon>Pseudomonadota</taxon>
        <taxon>Alphaproteobacteria</taxon>
        <taxon>Hyphomicrobiales</taxon>
        <taxon>Amorphaceae</taxon>
        <taxon>Acuticoccus</taxon>
    </lineage>
</organism>
<keyword evidence="1" id="KW-0812">Transmembrane</keyword>
<protein>
    <submittedName>
        <fullName evidence="2">Tricarballylate utilization 4Fe-4S protein TcuB</fullName>
    </submittedName>
</protein>
<evidence type="ECO:0000313" key="2">
    <source>
        <dbReference type="EMBL" id="RAI01888.1"/>
    </source>
</evidence>
<proteinExistence type="predicted"/>
<keyword evidence="1" id="KW-1133">Transmembrane helix</keyword>
<dbReference type="InterPro" id="IPR012830">
    <property type="entry name" value="Citrate_utilization_prot_B"/>
</dbReference>
<comment type="caution">
    <text evidence="2">The sequence shown here is derived from an EMBL/GenBank/DDBJ whole genome shotgun (WGS) entry which is preliminary data.</text>
</comment>
<dbReference type="OrthoDB" id="3178130at2"/>
<dbReference type="SUPFAM" id="SSF103501">
    <property type="entry name" value="Respiratory nitrate reductase 1 gamma chain"/>
    <property type="match status" value="1"/>
</dbReference>
<dbReference type="Proteomes" id="UP000249590">
    <property type="component" value="Unassembled WGS sequence"/>
</dbReference>
<accession>A0A8B2NUD4</accession>
<feature type="transmembrane region" description="Helical" evidence="1">
    <location>
        <begin position="147"/>
        <end position="169"/>
    </location>
</feature>
<dbReference type="NCBIfam" id="TIGR02484">
    <property type="entry name" value="CitB"/>
    <property type="match status" value="1"/>
</dbReference>
<keyword evidence="3" id="KW-1185">Reference proteome</keyword>
<evidence type="ECO:0000313" key="3">
    <source>
        <dbReference type="Proteomes" id="UP000249590"/>
    </source>
</evidence>
<sequence>MSATDPLSAYAAEVERDLVVCNACRYCEGLCAVFPAMELRRTFTSGELDYLSNLCHNCGACYYDCQYAPPHELAINLPQAMAGLREETYARYAWPGALGPIFERNGVWLATLAALFVAVFIGGFMAWKDPAVLFATHVGEGAFYRIMPHNAMALIFGGAFLFAILATALSVRKFWRAGGPVSGLSLAALGRAFHDAATLRYLDGGGMGCMNEDDRPEEKRRLYHHFTFYGFMLCFASTSLATLFHYAGVEAPYPLWHPVVLLGTAGGIGLVVGPLGLLATRARRDPAIASPSSGRGSRDMGTAFILMLVATSATGLLLLALRSTPAMGVMLALHLGVVFAFFLTLPYSKFVHGLYRTAALVRHAHEQRMAHGAPARPEPAPPVRRAA</sequence>
<dbReference type="RefSeq" id="WP_111345090.1">
    <property type="nucleotide sequence ID" value="NZ_QHHQ01000002.1"/>
</dbReference>
<feature type="transmembrane region" description="Helical" evidence="1">
    <location>
        <begin position="259"/>
        <end position="279"/>
    </location>
</feature>
<dbReference type="AlphaFoldDB" id="A0A8B2NUD4"/>
<dbReference type="InterPro" id="IPR036197">
    <property type="entry name" value="NarG-like_sf"/>
</dbReference>
<reference evidence="2 3" key="1">
    <citation type="submission" date="2018-05" db="EMBL/GenBank/DDBJ databases">
        <title>Acuticoccus sediminis sp. nov., isolated from deep-sea sediment of Indian Ocean.</title>
        <authorList>
            <person name="Liu X."/>
            <person name="Lai Q."/>
            <person name="Du Y."/>
            <person name="Sun F."/>
            <person name="Zhang X."/>
            <person name="Wang S."/>
            <person name="Shao Z."/>
        </authorList>
    </citation>
    <scope>NUCLEOTIDE SEQUENCE [LARGE SCALE GENOMIC DNA]</scope>
    <source>
        <strain evidence="2 3">PTG4-2</strain>
    </source>
</reference>
<feature type="transmembrane region" description="Helical" evidence="1">
    <location>
        <begin position="327"/>
        <end position="347"/>
    </location>
</feature>
<evidence type="ECO:0000256" key="1">
    <source>
        <dbReference type="SAM" id="Phobius"/>
    </source>
</evidence>
<feature type="transmembrane region" description="Helical" evidence="1">
    <location>
        <begin position="300"/>
        <end position="321"/>
    </location>
</feature>
<gene>
    <name evidence="2" type="primary">tcuB</name>
    <name evidence="2" type="ORF">DLJ53_10850</name>
</gene>
<feature type="transmembrane region" description="Helical" evidence="1">
    <location>
        <begin position="226"/>
        <end position="247"/>
    </location>
</feature>
<keyword evidence="1" id="KW-0472">Membrane</keyword>